<dbReference type="GO" id="GO:0005344">
    <property type="term" value="F:oxygen carrier activity"/>
    <property type="evidence" value="ECO:0007669"/>
    <property type="project" value="UniProtKB-KW"/>
</dbReference>
<dbReference type="InterPro" id="IPR012312">
    <property type="entry name" value="Hemerythrin-like"/>
</dbReference>
<evidence type="ECO:0000313" key="7">
    <source>
        <dbReference type="Proteomes" id="UP000295182"/>
    </source>
</evidence>
<dbReference type="InterPro" id="IPR012827">
    <property type="entry name" value="Hemerythrin_metal-bd"/>
</dbReference>
<dbReference type="Pfam" id="PF01814">
    <property type="entry name" value="Hemerythrin"/>
    <property type="match status" value="1"/>
</dbReference>
<sequence>MTFMPWTSALELGIDEIDQQHQRLVDLTNQLHDELSHDLPRREAIGDVLEGLVDYTHNHFIVEEVMFQQHDYPDTPAHKAQHDSFTGKAMDLLMRFEDGEEVTFEALDFLKEWLVHHICEVDRSYLPFLRAQNALQARSAAQPLAA</sequence>
<dbReference type="Proteomes" id="UP000295182">
    <property type="component" value="Unassembled WGS sequence"/>
</dbReference>
<dbReference type="GO" id="GO:0046872">
    <property type="term" value="F:metal ion binding"/>
    <property type="evidence" value="ECO:0007669"/>
    <property type="project" value="UniProtKB-KW"/>
</dbReference>
<evidence type="ECO:0000256" key="2">
    <source>
        <dbReference type="ARBA" id="ARBA00022621"/>
    </source>
</evidence>
<keyword evidence="2" id="KW-0561">Oxygen transport</keyword>
<dbReference type="EMBL" id="SLXH01000019">
    <property type="protein sequence ID" value="TCP16323.1"/>
    <property type="molecule type" value="Genomic_DNA"/>
</dbReference>
<organism evidence="6 7">
    <name type="scientific">Simplicispira metamorpha</name>
    <dbReference type="NCBI Taxonomy" id="80881"/>
    <lineage>
        <taxon>Bacteria</taxon>
        <taxon>Pseudomonadati</taxon>
        <taxon>Pseudomonadota</taxon>
        <taxon>Betaproteobacteria</taxon>
        <taxon>Burkholderiales</taxon>
        <taxon>Comamonadaceae</taxon>
        <taxon>Simplicispira</taxon>
    </lineage>
</organism>
<evidence type="ECO:0000256" key="4">
    <source>
        <dbReference type="ARBA" id="ARBA00023004"/>
    </source>
</evidence>
<dbReference type="PANTHER" id="PTHR37164">
    <property type="entry name" value="BACTERIOHEMERYTHRIN"/>
    <property type="match status" value="1"/>
</dbReference>
<dbReference type="SUPFAM" id="SSF47188">
    <property type="entry name" value="Hemerythrin-like"/>
    <property type="match status" value="1"/>
</dbReference>
<dbReference type="OrthoDB" id="5296936at2"/>
<dbReference type="NCBIfam" id="TIGR02481">
    <property type="entry name" value="hemeryth_dom"/>
    <property type="match status" value="1"/>
</dbReference>
<keyword evidence="3" id="KW-0479">Metal-binding</keyword>
<dbReference type="Gene3D" id="1.20.120.50">
    <property type="entry name" value="Hemerythrin-like"/>
    <property type="match status" value="1"/>
</dbReference>
<protein>
    <submittedName>
        <fullName evidence="6">Hemerythrin</fullName>
    </submittedName>
</protein>
<keyword evidence="2" id="KW-0813">Transport</keyword>
<keyword evidence="7" id="KW-1185">Reference proteome</keyword>
<dbReference type="InterPro" id="IPR016131">
    <property type="entry name" value="Haemerythrin_Fe_BS"/>
</dbReference>
<evidence type="ECO:0000256" key="1">
    <source>
        <dbReference type="ARBA" id="ARBA00010587"/>
    </source>
</evidence>
<evidence type="ECO:0000313" key="6">
    <source>
        <dbReference type="EMBL" id="TCP16323.1"/>
    </source>
</evidence>
<proteinExistence type="inferred from homology"/>
<dbReference type="CDD" id="cd12107">
    <property type="entry name" value="Hemerythrin"/>
    <property type="match status" value="1"/>
</dbReference>
<evidence type="ECO:0000259" key="5">
    <source>
        <dbReference type="Pfam" id="PF01814"/>
    </source>
</evidence>
<dbReference type="NCBIfam" id="NF002007">
    <property type="entry name" value="PRK00808.1"/>
    <property type="match status" value="1"/>
</dbReference>
<comment type="similarity">
    <text evidence="1">Belongs to the hemerythrin family.</text>
</comment>
<keyword evidence="4" id="KW-0408">Iron</keyword>
<dbReference type="PANTHER" id="PTHR37164:SF1">
    <property type="entry name" value="BACTERIOHEMERYTHRIN"/>
    <property type="match status" value="1"/>
</dbReference>
<evidence type="ECO:0000256" key="3">
    <source>
        <dbReference type="ARBA" id="ARBA00022723"/>
    </source>
</evidence>
<dbReference type="AlphaFoldDB" id="A0A4R2N630"/>
<comment type="caution">
    <text evidence="6">The sequence shown here is derived from an EMBL/GenBank/DDBJ whole genome shotgun (WGS) entry which is preliminary data.</text>
</comment>
<name>A0A4R2N630_9BURK</name>
<gene>
    <name evidence="6" type="ORF">EV674_11971</name>
</gene>
<dbReference type="NCBIfam" id="NF033749">
    <property type="entry name" value="bact_hemeryth"/>
    <property type="match status" value="1"/>
</dbReference>
<reference evidence="6 7" key="1">
    <citation type="submission" date="2019-03" db="EMBL/GenBank/DDBJ databases">
        <title>Genomic Encyclopedia of Type Strains, Phase IV (KMG-IV): sequencing the most valuable type-strain genomes for metagenomic binning, comparative biology and taxonomic classification.</title>
        <authorList>
            <person name="Goeker M."/>
        </authorList>
    </citation>
    <scope>NUCLEOTIDE SEQUENCE [LARGE SCALE GENOMIC DNA]</scope>
    <source>
        <strain evidence="6 7">DSM 1837</strain>
    </source>
</reference>
<dbReference type="PROSITE" id="PS00550">
    <property type="entry name" value="HEMERYTHRINS"/>
    <property type="match status" value="1"/>
</dbReference>
<feature type="domain" description="Hemerythrin-like" evidence="5">
    <location>
        <begin position="13"/>
        <end position="129"/>
    </location>
</feature>
<accession>A0A4R2N630</accession>
<dbReference type="InterPro" id="IPR050669">
    <property type="entry name" value="Hemerythrin"/>
</dbReference>
<dbReference type="InterPro" id="IPR035938">
    <property type="entry name" value="Hemerythrin-like_sf"/>
</dbReference>